<name>A0AAN7W5S5_9PEZI</name>
<feature type="active site" evidence="3">
    <location>
        <position position="58"/>
    </location>
</feature>
<evidence type="ECO:0000256" key="2">
    <source>
        <dbReference type="ARBA" id="ARBA00022750"/>
    </source>
</evidence>
<dbReference type="PROSITE" id="PS51767">
    <property type="entry name" value="PEPTIDASE_A1"/>
    <property type="match status" value="1"/>
</dbReference>
<dbReference type="InterPro" id="IPR001969">
    <property type="entry name" value="Aspartic_peptidase_AS"/>
</dbReference>
<feature type="signal peptide" evidence="5">
    <location>
        <begin position="1"/>
        <end position="21"/>
    </location>
</feature>
<comment type="similarity">
    <text evidence="1 4">Belongs to the peptidase A1 family.</text>
</comment>
<dbReference type="PROSITE" id="PS00141">
    <property type="entry name" value="ASP_PROTEASE"/>
    <property type="match status" value="1"/>
</dbReference>
<dbReference type="Proteomes" id="UP001310594">
    <property type="component" value="Unassembled WGS sequence"/>
</dbReference>
<evidence type="ECO:0000313" key="8">
    <source>
        <dbReference type="Proteomes" id="UP001310594"/>
    </source>
</evidence>
<dbReference type="Pfam" id="PF00026">
    <property type="entry name" value="Asp"/>
    <property type="match status" value="1"/>
</dbReference>
<evidence type="ECO:0000256" key="1">
    <source>
        <dbReference type="ARBA" id="ARBA00007447"/>
    </source>
</evidence>
<gene>
    <name evidence="7" type="ORF">LTR97_005892</name>
</gene>
<comment type="caution">
    <text evidence="7">The sequence shown here is derived from an EMBL/GenBank/DDBJ whole genome shotgun (WGS) entry which is preliminary data.</text>
</comment>
<dbReference type="InterPro" id="IPR001461">
    <property type="entry name" value="Aspartic_peptidase_A1"/>
</dbReference>
<evidence type="ECO:0000256" key="3">
    <source>
        <dbReference type="PIRSR" id="PIRSR601461-1"/>
    </source>
</evidence>
<evidence type="ECO:0000256" key="4">
    <source>
        <dbReference type="RuleBase" id="RU000454"/>
    </source>
</evidence>
<sequence>MFPSRLFVPLCLFTLGTQSSSTTSTNISSIVPLRATAYGSIFDATVTFGDQIFQLLLDTGSADTWVLGDGWRCLPPHASPYSNDTLPQANCTFGHPYYHTSSTLTPVEDWWLGVQYGDGSVYGTVGREDITLGSIRIPQQTIGIVNISAMPGTDSVNVGILGIGYPIISMIHPNSYPKNETLLANTVRYPSIFEGLIEAGMAPFVSLALERTPLGAEFGFGGRLGLGEMLTVSHGPFVTVPVEITEALPEEITNGVRQISEWTTTVQVASWANNNTYRTPFQVVVDIGNPINILPYDLADAVNGAFVPSASTAEFDDLGGPAVSCNATAPHFSLTIANHTFSIDSRDMIRQHASGVCYSTVASAPPPGDGLTLMFLGDAFLKNVVAVFDMGQNEMKFAQRQISSTTASTASPASSTGAGHFSPVAYTGCAGRPRPFWM</sequence>
<keyword evidence="5" id="KW-0732">Signal</keyword>
<dbReference type="EMBL" id="JAVRQU010000008">
    <property type="protein sequence ID" value="KAK5699761.1"/>
    <property type="molecule type" value="Genomic_DNA"/>
</dbReference>
<dbReference type="GO" id="GO:0000324">
    <property type="term" value="C:fungal-type vacuole"/>
    <property type="evidence" value="ECO:0007669"/>
    <property type="project" value="TreeGrafter"/>
</dbReference>
<accession>A0AAN7W5S5</accession>
<dbReference type="Gene3D" id="2.40.70.10">
    <property type="entry name" value="Acid Proteases"/>
    <property type="match status" value="2"/>
</dbReference>
<dbReference type="PRINTS" id="PR00792">
    <property type="entry name" value="PEPSIN"/>
</dbReference>
<evidence type="ECO:0000259" key="6">
    <source>
        <dbReference type="PROSITE" id="PS51767"/>
    </source>
</evidence>
<evidence type="ECO:0000313" key="7">
    <source>
        <dbReference type="EMBL" id="KAK5699761.1"/>
    </source>
</evidence>
<reference evidence="7" key="1">
    <citation type="submission" date="2023-08" db="EMBL/GenBank/DDBJ databases">
        <title>Black Yeasts Isolated from many extreme environments.</title>
        <authorList>
            <person name="Coleine C."/>
            <person name="Stajich J.E."/>
            <person name="Selbmann L."/>
        </authorList>
    </citation>
    <scope>NUCLEOTIDE SEQUENCE</scope>
    <source>
        <strain evidence="7">CCFEE 5810</strain>
    </source>
</reference>
<feature type="chain" id="PRO_5042967480" description="Peptidase A1 domain-containing protein" evidence="5">
    <location>
        <begin position="22"/>
        <end position="438"/>
    </location>
</feature>
<dbReference type="CDD" id="cd05471">
    <property type="entry name" value="pepsin_like"/>
    <property type="match status" value="1"/>
</dbReference>
<dbReference type="InterPro" id="IPR021109">
    <property type="entry name" value="Peptidase_aspartic_dom_sf"/>
</dbReference>
<organism evidence="7 8">
    <name type="scientific">Elasticomyces elasticus</name>
    <dbReference type="NCBI Taxonomy" id="574655"/>
    <lineage>
        <taxon>Eukaryota</taxon>
        <taxon>Fungi</taxon>
        <taxon>Dikarya</taxon>
        <taxon>Ascomycota</taxon>
        <taxon>Pezizomycotina</taxon>
        <taxon>Dothideomycetes</taxon>
        <taxon>Dothideomycetidae</taxon>
        <taxon>Mycosphaerellales</taxon>
        <taxon>Teratosphaeriaceae</taxon>
        <taxon>Elasticomyces</taxon>
    </lineage>
</organism>
<dbReference type="AlphaFoldDB" id="A0AAN7W5S5"/>
<evidence type="ECO:0000256" key="5">
    <source>
        <dbReference type="SAM" id="SignalP"/>
    </source>
</evidence>
<dbReference type="PANTHER" id="PTHR47966">
    <property type="entry name" value="BETA-SITE APP-CLEAVING ENZYME, ISOFORM A-RELATED"/>
    <property type="match status" value="1"/>
</dbReference>
<dbReference type="InterPro" id="IPR034164">
    <property type="entry name" value="Pepsin-like_dom"/>
</dbReference>
<protein>
    <recommendedName>
        <fullName evidence="6">Peptidase A1 domain-containing protein</fullName>
    </recommendedName>
</protein>
<dbReference type="SUPFAM" id="SSF50630">
    <property type="entry name" value="Acid proteases"/>
    <property type="match status" value="1"/>
</dbReference>
<feature type="domain" description="Peptidase A1" evidence="6">
    <location>
        <begin position="42"/>
        <end position="398"/>
    </location>
</feature>
<keyword evidence="4" id="KW-0645">Protease</keyword>
<dbReference type="GO" id="GO:0004190">
    <property type="term" value="F:aspartic-type endopeptidase activity"/>
    <property type="evidence" value="ECO:0007669"/>
    <property type="project" value="UniProtKB-KW"/>
</dbReference>
<feature type="active site" evidence="3">
    <location>
        <position position="286"/>
    </location>
</feature>
<keyword evidence="2 4" id="KW-0064">Aspartyl protease</keyword>
<keyword evidence="4" id="KW-0378">Hydrolase</keyword>
<dbReference type="GO" id="GO:0006508">
    <property type="term" value="P:proteolysis"/>
    <property type="evidence" value="ECO:0007669"/>
    <property type="project" value="UniProtKB-KW"/>
</dbReference>
<proteinExistence type="inferred from homology"/>
<dbReference type="InterPro" id="IPR033121">
    <property type="entry name" value="PEPTIDASE_A1"/>
</dbReference>
<dbReference type="PANTHER" id="PTHR47966:SF47">
    <property type="entry name" value="ENDOPEPTIDASE, PUTATIVE (AFU_ORTHOLOGUE AFUA_3G01220)-RELATED"/>
    <property type="match status" value="1"/>
</dbReference>